<feature type="region of interest" description="Disordered" evidence="1">
    <location>
        <begin position="1"/>
        <end position="34"/>
    </location>
</feature>
<feature type="compositionally biased region" description="Polar residues" evidence="1">
    <location>
        <begin position="1"/>
        <end position="10"/>
    </location>
</feature>
<feature type="compositionally biased region" description="Basic residues" evidence="1">
    <location>
        <begin position="15"/>
        <end position="25"/>
    </location>
</feature>
<dbReference type="AlphaFoldDB" id="A0A5N5JLH8"/>
<proteinExistence type="predicted"/>
<keyword evidence="3" id="KW-1185">Reference proteome</keyword>
<comment type="caution">
    <text evidence="2">The sequence shown here is derived from an EMBL/GenBank/DDBJ whole genome shotgun (WGS) entry which is preliminary data.</text>
</comment>
<sequence length="208" mass="23117">MDNMGSSLESDPSRKPVRRRSHARKTNTQDRGVNMAEARREIAHALHLHRSSSSSSGASKRGPINLLGDNYSNYGINNKSFCFASNSRHHCYSLTDTLPAPEPVWSTATTTTAVKAPPPMETAEFEWGENQAASYSWWLGFLKTLDGNSATPFVKDETELISDPGVMFGQCEIHVSGLEESSHDQLTSTTDEWLTFPDNEDQDEKQVH</sequence>
<evidence type="ECO:0000313" key="3">
    <source>
        <dbReference type="Proteomes" id="UP000326939"/>
    </source>
</evidence>
<name>A0A5N5JLH8_9ROSI</name>
<dbReference type="PANTHER" id="PTHR37256:SF3">
    <property type="entry name" value="FORMIN-F-LIKE"/>
    <property type="match status" value="1"/>
</dbReference>
<dbReference type="PANTHER" id="PTHR37256">
    <property type="entry name" value="E1A-BINDING PROTEIN P400-LIKE"/>
    <property type="match status" value="1"/>
</dbReference>
<accession>A0A5N5JLH8</accession>
<dbReference type="Proteomes" id="UP000326939">
    <property type="component" value="Chromosome 16"/>
</dbReference>
<reference evidence="3" key="1">
    <citation type="journal article" date="2019" name="Gigascience">
        <title>De novo genome assembly of the endangered Acer yangbiense, a plant species with extremely small populations endemic to Yunnan Province, China.</title>
        <authorList>
            <person name="Yang J."/>
            <person name="Wariss H.M."/>
            <person name="Tao L."/>
            <person name="Zhang R."/>
            <person name="Yun Q."/>
            <person name="Hollingsworth P."/>
            <person name="Dao Z."/>
            <person name="Luo G."/>
            <person name="Guo H."/>
            <person name="Ma Y."/>
            <person name="Sun W."/>
        </authorList>
    </citation>
    <scope>NUCLEOTIDE SEQUENCE [LARGE SCALE GENOMIC DNA]</scope>
    <source>
        <strain evidence="3">cv. br00</strain>
    </source>
</reference>
<evidence type="ECO:0000313" key="2">
    <source>
        <dbReference type="EMBL" id="KAB5520168.1"/>
    </source>
</evidence>
<feature type="region of interest" description="Disordered" evidence="1">
    <location>
        <begin position="179"/>
        <end position="208"/>
    </location>
</feature>
<evidence type="ECO:0000256" key="1">
    <source>
        <dbReference type="SAM" id="MobiDB-lite"/>
    </source>
</evidence>
<protein>
    <submittedName>
        <fullName evidence="2">Uncharacterized protein</fullName>
    </submittedName>
</protein>
<feature type="compositionally biased region" description="Acidic residues" evidence="1">
    <location>
        <begin position="198"/>
        <end position="208"/>
    </location>
</feature>
<gene>
    <name evidence="2" type="ORF">DKX38_024487</name>
</gene>
<dbReference type="EMBL" id="VDCV01000016">
    <property type="protein sequence ID" value="KAB5520168.1"/>
    <property type="molecule type" value="Genomic_DNA"/>
</dbReference>
<organism evidence="2 3">
    <name type="scientific">Salix brachista</name>
    <dbReference type="NCBI Taxonomy" id="2182728"/>
    <lineage>
        <taxon>Eukaryota</taxon>
        <taxon>Viridiplantae</taxon>
        <taxon>Streptophyta</taxon>
        <taxon>Embryophyta</taxon>
        <taxon>Tracheophyta</taxon>
        <taxon>Spermatophyta</taxon>
        <taxon>Magnoliopsida</taxon>
        <taxon>eudicotyledons</taxon>
        <taxon>Gunneridae</taxon>
        <taxon>Pentapetalae</taxon>
        <taxon>rosids</taxon>
        <taxon>fabids</taxon>
        <taxon>Malpighiales</taxon>
        <taxon>Salicaceae</taxon>
        <taxon>Saliceae</taxon>
        <taxon>Salix</taxon>
    </lineage>
</organism>